<keyword evidence="2" id="KW-1185">Reference proteome</keyword>
<evidence type="ECO:0000313" key="2">
    <source>
        <dbReference type="Proteomes" id="UP000617340"/>
    </source>
</evidence>
<dbReference type="Proteomes" id="UP000617340">
    <property type="component" value="Unassembled WGS sequence"/>
</dbReference>
<gene>
    <name evidence="1" type="ORF">HZH68_008680</name>
</gene>
<protein>
    <submittedName>
        <fullName evidence="1">Uncharacterized protein</fullName>
    </submittedName>
</protein>
<evidence type="ECO:0000313" key="1">
    <source>
        <dbReference type="EMBL" id="KAF7397458.1"/>
    </source>
</evidence>
<proteinExistence type="predicted"/>
<dbReference type="AlphaFoldDB" id="A0A834N7Q0"/>
<accession>A0A834N7Q0</accession>
<reference evidence="1" key="1">
    <citation type="journal article" date="2020" name="G3 (Bethesda)">
        <title>High-Quality Assemblies for Three Invasive Social Wasps from the &lt;i&gt;Vespula&lt;/i&gt; Genus.</title>
        <authorList>
            <person name="Harrop T.W.R."/>
            <person name="Guhlin J."/>
            <person name="McLaughlin G.M."/>
            <person name="Permina E."/>
            <person name="Stockwell P."/>
            <person name="Gilligan J."/>
            <person name="Le Lec M.F."/>
            <person name="Gruber M.A.M."/>
            <person name="Quinn O."/>
            <person name="Lovegrove M."/>
            <person name="Duncan E.J."/>
            <person name="Remnant E.J."/>
            <person name="Van Eeckhoven J."/>
            <person name="Graham B."/>
            <person name="Knapp R.A."/>
            <person name="Langford K.W."/>
            <person name="Kronenberg Z."/>
            <person name="Press M.O."/>
            <person name="Eacker S.M."/>
            <person name="Wilson-Rankin E.E."/>
            <person name="Purcell J."/>
            <person name="Lester P.J."/>
            <person name="Dearden P.K."/>
        </authorList>
    </citation>
    <scope>NUCLEOTIDE SEQUENCE</scope>
    <source>
        <strain evidence="1">Linc-1</strain>
    </source>
</reference>
<comment type="caution">
    <text evidence="1">The sequence shown here is derived from an EMBL/GenBank/DDBJ whole genome shotgun (WGS) entry which is preliminary data.</text>
</comment>
<dbReference type="EMBL" id="JACSDZ010000008">
    <property type="protein sequence ID" value="KAF7397458.1"/>
    <property type="molecule type" value="Genomic_DNA"/>
</dbReference>
<name>A0A834N7Q0_VESGE</name>
<organism evidence="1 2">
    <name type="scientific">Vespula germanica</name>
    <name type="common">German yellow jacket</name>
    <name type="synonym">Paravespula germanica</name>
    <dbReference type="NCBI Taxonomy" id="30212"/>
    <lineage>
        <taxon>Eukaryota</taxon>
        <taxon>Metazoa</taxon>
        <taxon>Ecdysozoa</taxon>
        <taxon>Arthropoda</taxon>
        <taxon>Hexapoda</taxon>
        <taxon>Insecta</taxon>
        <taxon>Pterygota</taxon>
        <taxon>Neoptera</taxon>
        <taxon>Endopterygota</taxon>
        <taxon>Hymenoptera</taxon>
        <taxon>Apocrita</taxon>
        <taxon>Aculeata</taxon>
        <taxon>Vespoidea</taxon>
        <taxon>Vespidae</taxon>
        <taxon>Vespinae</taxon>
        <taxon>Vespula</taxon>
    </lineage>
</organism>
<sequence>MKSGRGVEVKWVEGQNGSRVNGSAQGSTRCSVLLRGTSFYKVLRKWQAHLSVPKNVDEGSLWSPFVQ</sequence>